<organism evidence="2 3">
    <name type="scientific">Novipirellula aureliae</name>
    <dbReference type="NCBI Taxonomy" id="2527966"/>
    <lineage>
        <taxon>Bacteria</taxon>
        <taxon>Pseudomonadati</taxon>
        <taxon>Planctomycetota</taxon>
        <taxon>Planctomycetia</taxon>
        <taxon>Pirellulales</taxon>
        <taxon>Pirellulaceae</taxon>
        <taxon>Novipirellula</taxon>
    </lineage>
</organism>
<keyword evidence="1" id="KW-0175">Coiled coil</keyword>
<dbReference type="EMBL" id="SJPY01000008">
    <property type="protein sequence ID" value="TWU36520.1"/>
    <property type="molecule type" value="Genomic_DNA"/>
</dbReference>
<protein>
    <recommendedName>
        <fullName evidence="4">ATP-binding protein</fullName>
    </recommendedName>
</protein>
<sequence>MIDKNSFRTIRCFGGSQQGGLEELVCQLAHLAPPATARSFIRKEGSGGDAGVECYWILEDGSEHAWQAKFFVDGVNPKRWEQIDESVKTAIKKHPRLRKYYVCVPLDRTDTRTTGPGGKQTVSVLDEWNEYVKRWTDFAAERGMSVEFEYWGAHEMLLPLQSDDPQYSGRALYWFNSVVLTSEKLQRCLEKQEKALGERYTPEFHVDLPIAKTLDGLVNGEEFWKELNRTAVQWDKDVTSFVATKPSTDVEDQRAPVLKTLDEFKSLVNSVILSSDRNRLVWIQQQAEKVAVTLRGFEKACSKSEAASKRADRHSSSYRDEVYCFAFQQFGKFSGFLESDFVNANVASAVLILGEAGSGKSHLLCDFAKGYVQNKGPAVLLLGQHYRGGNPLTVLLDLLDLNGHSYEVVLGALDAAGEASRGNAVVLVDAINEGNCRDEWMDHLVGFLEDVKRFPHISLALSCRSRFDERLVPEHVDTGEMLRVTHEGFRGHEHRAASVYLSGQGIAKPTTPISAPEFSNPLFLKTCATALKQMGETNWPKGYQGSTRLFDIYLKSLERVVSRKRKTEINDRVCQKALEAVAGAMYPDHLFGLPWDKATEIVNAVDTSVSPNESLFQTLLREGALAEDIDYQMNQHDRLRPAPIVRFAYERFCDQFVARQLLGAIGDPAELFEVSHPLGKLIADKRHGQCHGILTALAIAVPEKFGVEFWDLLPDETKDHPQAADDYFFETLPFRSPSSFSDRTRDLFNSLVPYEFGVQHQKFDLMIRFAIEPDHPWNAELLHKFLAKHDMPNRDAIWSVYVAKNDFQEEYDQTESVIRSVIEWATFGDLEFADEKQVYFTLIVLIWFTTTTNRKTRDQATKAAARLIARYPGLFVQLLGTFQGIDDLYLQERLYAAGYGGLCNSVEDSELKIAARFVFDNLFSAGFATPHVLLRDYARGIVELAAARGCLDDSVKIEECRPPYRSEWPLEDPDPNEFNKYGNKIEYSVFSDDFGNYTMNSVHKWSPTPLSVAKSETQAEILERMVDDLEEASRELFNQAVETTRKKEEARWRRPGASSAQDINVTIEQLLSSYEDQELVDGEVNDELRETLVEAMDASVLAPTANDLDAPSQEDVDAAWQAFNESLNAAQRESFRWAQGFWRHDHVLASFSRKWAKRWVCKHAMELGWTAERFDSFEKSLGYDGRGRPRTERIGKKYQRISLHKFLAHLSDNVHYKDEEGYEDTPKPSHYRGPWQPWERDIDPTHWLRKTSDSGFGEWDASVWWRPFDYTFKIASDEAKRLWCEDPKDLPKFDCHAKVVDRSNNEWYSMRGFSKWREQTLSGDHSTLVRDIWFRINSIVVSKQDIGFLKKELKSKNFIDPHFVVSTSTGHQVYLREYPWHQSVLIQDRLSQDESWNIKTAHAVPYAEYEWEQGSGDQSTDTTNLNLYMPSAFMIEKLQLDYDRGRFDSWVDRSGKRIFIDPSLQYDGPSFALFDCQSVNKMLLENELCLVWLIGGEKMVFDEAKSMLKARMVFNTLLWTEGVGGFRVENRTSME</sequence>
<dbReference type="RefSeq" id="WP_146601953.1">
    <property type="nucleotide sequence ID" value="NZ_SJPY01000008.1"/>
</dbReference>
<dbReference type="InterPro" id="IPR027417">
    <property type="entry name" value="P-loop_NTPase"/>
</dbReference>
<name>A0A5C6DI51_9BACT</name>
<proteinExistence type="predicted"/>
<keyword evidence="3" id="KW-1185">Reference proteome</keyword>
<dbReference type="Proteomes" id="UP000315471">
    <property type="component" value="Unassembled WGS sequence"/>
</dbReference>
<reference evidence="2 3" key="1">
    <citation type="submission" date="2019-02" db="EMBL/GenBank/DDBJ databases">
        <title>Deep-cultivation of Planctomycetes and their phenomic and genomic characterization uncovers novel biology.</title>
        <authorList>
            <person name="Wiegand S."/>
            <person name="Jogler M."/>
            <person name="Boedeker C."/>
            <person name="Pinto D."/>
            <person name="Vollmers J."/>
            <person name="Rivas-Marin E."/>
            <person name="Kohn T."/>
            <person name="Peeters S.H."/>
            <person name="Heuer A."/>
            <person name="Rast P."/>
            <person name="Oberbeckmann S."/>
            <person name="Bunk B."/>
            <person name="Jeske O."/>
            <person name="Meyerdierks A."/>
            <person name="Storesund J.E."/>
            <person name="Kallscheuer N."/>
            <person name="Luecker S."/>
            <person name="Lage O.M."/>
            <person name="Pohl T."/>
            <person name="Merkel B.J."/>
            <person name="Hornburger P."/>
            <person name="Mueller R.-W."/>
            <person name="Bruemmer F."/>
            <person name="Labrenz M."/>
            <person name="Spormann A.M."/>
            <person name="Op Den Camp H."/>
            <person name="Overmann J."/>
            <person name="Amann R."/>
            <person name="Jetten M.S.M."/>
            <person name="Mascher T."/>
            <person name="Medema M.H."/>
            <person name="Devos D.P."/>
            <person name="Kaster A.-K."/>
            <person name="Ovreas L."/>
            <person name="Rohde M."/>
            <person name="Galperin M.Y."/>
            <person name="Jogler C."/>
        </authorList>
    </citation>
    <scope>NUCLEOTIDE SEQUENCE [LARGE SCALE GENOMIC DNA]</scope>
    <source>
        <strain evidence="2 3">Q31b</strain>
    </source>
</reference>
<dbReference type="SUPFAM" id="SSF52540">
    <property type="entry name" value="P-loop containing nucleoside triphosphate hydrolases"/>
    <property type="match status" value="1"/>
</dbReference>
<comment type="caution">
    <text evidence="2">The sequence shown here is derived from an EMBL/GenBank/DDBJ whole genome shotgun (WGS) entry which is preliminary data.</text>
</comment>
<gene>
    <name evidence="2" type="ORF">Q31b_48010</name>
</gene>
<evidence type="ECO:0008006" key="4">
    <source>
        <dbReference type="Google" id="ProtNLM"/>
    </source>
</evidence>
<evidence type="ECO:0000313" key="3">
    <source>
        <dbReference type="Proteomes" id="UP000315471"/>
    </source>
</evidence>
<accession>A0A5C6DI51</accession>
<evidence type="ECO:0000313" key="2">
    <source>
        <dbReference type="EMBL" id="TWU36520.1"/>
    </source>
</evidence>
<evidence type="ECO:0000256" key="1">
    <source>
        <dbReference type="SAM" id="Coils"/>
    </source>
</evidence>
<dbReference type="OrthoDB" id="9757917at2"/>
<feature type="coiled-coil region" evidence="1">
    <location>
        <begin position="1012"/>
        <end position="1046"/>
    </location>
</feature>